<dbReference type="PANTHER" id="PTHR43686">
    <property type="entry name" value="SULFURTRANSFERASE-RELATED"/>
    <property type="match status" value="1"/>
</dbReference>
<dbReference type="PANTHER" id="PTHR43686:SF1">
    <property type="entry name" value="AMINOTRAN_5 DOMAIN-CONTAINING PROTEIN"/>
    <property type="match status" value="1"/>
</dbReference>
<sequence>PPSLPLTLFPPVPKKLLKQVGEAIRDWDMIKEGDRLCLGLSGGKDSLTLLHVLLHLQKKAPIRFSVACATVDPQTSSFDPSPLIPYMKALGVPYHYLSHPIIAQAKAQLQGDSLCSFCSRMKRGLLYTCCVESGYNKLLLAQHLDDLVESLFMSLMHNGQTRTMKANYQGERGIRVIRPLIYTREAVTHAFATGNRLPIINENCPACFEQPKERARIKKMLRKEESLLPRMYANIRRGILPLLDEDTYGVFQSKYAAIEERIRHRKANKGKVATKGREEGMEEVTEEGGQERGEDGREEEEEEIGRLRGRGCQDGVCLGMMVDEE</sequence>
<evidence type="ECO:0000259" key="2">
    <source>
        <dbReference type="Pfam" id="PF01171"/>
    </source>
</evidence>
<dbReference type="EMBL" id="JU967097">
    <property type="protein sequence ID" value="AFJ68809.1"/>
    <property type="molecule type" value="mRNA"/>
</dbReference>
<proteinExistence type="evidence at transcript level"/>
<evidence type="ECO:0000313" key="3">
    <source>
        <dbReference type="EMBL" id="AFJ68809.1"/>
    </source>
</evidence>
<feature type="non-terminal residue" evidence="3">
    <location>
        <position position="1"/>
    </location>
</feature>
<dbReference type="SUPFAM" id="SSF52402">
    <property type="entry name" value="Adenine nucleotide alpha hydrolases-like"/>
    <property type="match status" value="1"/>
</dbReference>
<gene>
    <name evidence="3" type="ORF">NGATSA_3025100</name>
</gene>
<feature type="region of interest" description="Disordered" evidence="1">
    <location>
        <begin position="269"/>
        <end position="306"/>
    </location>
</feature>
<evidence type="ECO:0000256" key="1">
    <source>
        <dbReference type="SAM" id="MobiDB-lite"/>
    </source>
</evidence>
<accession>I2CPH6</accession>
<dbReference type="Gene3D" id="3.40.50.620">
    <property type="entry name" value="HUPs"/>
    <property type="match status" value="1"/>
</dbReference>
<dbReference type="InterPro" id="IPR014729">
    <property type="entry name" value="Rossmann-like_a/b/a_fold"/>
</dbReference>
<name>I2CPH6_NANGC</name>
<dbReference type="CDD" id="cd24138">
    <property type="entry name" value="TtcA-like"/>
    <property type="match status" value="1"/>
</dbReference>
<reference evidence="3" key="1">
    <citation type="journal article" date="2012" name="Bioengineered">
        <title>Additional insights into the genome of the oleaginous model alga Nannochloropsis gaditana.</title>
        <authorList>
            <person name="Jinkerson R.E."/>
            <person name="Radakovits R."/>
            <person name="Posewitz M.C."/>
        </authorList>
    </citation>
    <scope>NUCLEOTIDE SEQUENCE</scope>
    <source>
        <strain evidence="3">CCMP526</strain>
    </source>
</reference>
<dbReference type="InterPro" id="IPR011063">
    <property type="entry name" value="TilS/TtcA_N"/>
</dbReference>
<protein>
    <submittedName>
        <fullName evidence="3">Pp-loop domain protein</fullName>
    </submittedName>
</protein>
<reference evidence="3" key="2">
    <citation type="journal article" date="2012" name="Nat. Commun.">
        <title>Draft genome sequence and genetic transformation of the oleaginous alga Nannochloropis gaditana.</title>
        <authorList>
            <person name="Radakovits R."/>
            <person name="Jinkerson R.E."/>
            <person name="Fuerstenberg S.I."/>
            <person name="Tae H."/>
            <person name="Settlage R.E."/>
            <person name="Boore J.L."/>
            <person name="Posewitz M.C."/>
        </authorList>
    </citation>
    <scope>NUCLEOTIDE SEQUENCE</scope>
    <source>
        <strain evidence="3">CCMP526</strain>
    </source>
</reference>
<dbReference type="AlphaFoldDB" id="I2CPH6"/>
<feature type="domain" description="tRNA(Ile)-lysidine/2-thiocytidine synthase N-terminal" evidence="2">
    <location>
        <begin position="36"/>
        <end position="198"/>
    </location>
</feature>
<dbReference type="Pfam" id="PF01171">
    <property type="entry name" value="ATP_bind_3"/>
    <property type="match status" value="1"/>
</dbReference>
<organism evidence="3">
    <name type="scientific">Nannochloropsis gaditana (strain CCMP526)</name>
    <name type="common">Green microalga</name>
    <name type="synonym">Microchloropsis gaditana</name>
    <dbReference type="NCBI Taxonomy" id="1093141"/>
    <lineage>
        <taxon>Eukaryota</taxon>
        <taxon>Sar</taxon>
        <taxon>Stramenopiles</taxon>
        <taxon>Ochrophyta</taxon>
        <taxon>Eustigmatophyceae</taxon>
        <taxon>Eustigmatales</taxon>
        <taxon>Monodopsidaceae</taxon>
        <taxon>Nannochloropsis</taxon>
    </lineage>
</organism>